<accession>A0A3P6UPS5</accession>
<dbReference type="Gene3D" id="1.10.840.10">
    <property type="entry name" value="Ras guanine-nucleotide exchange factors catalytic domain"/>
    <property type="match status" value="1"/>
</dbReference>
<dbReference type="AlphaFoldDB" id="A0A3P6UPS5"/>
<reference evidence="1 2" key="1">
    <citation type="submission" date="2018-11" db="EMBL/GenBank/DDBJ databases">
        <authorList>
            <consortium name="Pathogen Informatics"/>
        </authorList>
    </citation>
    <scope>NUCLEOTIDE SEQUENCE [LARGE SCALE GENOMIC DNA]</scope>
</reference>
<organism evidence="1 2">
    <name type="scientific">Dibothriocephalus latus</name>
    <name type="common">Fish tapeworm</name>
    <name type="synonym">Diphyllobothrium latum</name>
    <dbReference type="NCBI Taxonomy" id="60516"/>
    <lineage>
        <taxon>Eukaryota</taxon>
        <taxon>Metazoa</taxon>
        <taxon>Spiralia</taxon>
        <taxon>Lophotrochozoa</taxon>
        <taxon>Platyhelminthes</taxon>
        <taxon>Cestoda</taxon>
        <taxon>Eucestoda</taxon>
        <taxon>Diphyllobothriidea</taxon>
        <taxon>Diphyllobothriidae</taxon>
        <taxon>Dibothriocephalus</taxon>
    </lineage>
</organism>
<evidence type="ECO:0000313" key="1">
    <source>
        <dbReference type="EMBL" id="VDK79471.1"/>
    </source>
</evidence>
<dbReference type="GO" id="GO:0007264">
    <property type="term" value="P:small GTPase-mediated signal transduction"/>
    <property type="evidence" value="ECO:0007669"/>
    <property type="project" value="InterPro"/>
</dbReference>
<name>A0A3P6UPS5_DIBLA</name>
<proteinExistence type="predicted"/>
<dbReference type="InterPro" id="IPR036964">
    <property type="entry name" value="RASGEF_cat_dom_sf"/>
</dbReference>
<dbReference type="InterPro" id="IPR023578">
    <property type="entry name" value="Ras_GEF_dom_sf"/>
</dbReference>
<evidence type="ECO:0000313" key="2">
    <source>
        <dbReference type="Proteomes" id="UP000281553"/>
    </source>
</evidence>
<gene>
    <name evidence="1" type="ORF">DILT_LOCUS3016</name>
</gene>
<dbReference type="GO" id="GO:0005085">
    <property type="term" value="F:guanyl-nucleotide exchange factor activity"/>
    <property type="evidence" value="ECO:0007669"/>
    <property type="project" value="InterPro"/>
</dbReference>
<dbReference type="EMBL" id="UYRU01042991">
    <property type="protein sequence ID" value="VDK79471.1"/>
    <property type="molecule type" value="Genomic_DNA"/>
</dbReference>
<keyword evidence="2" id="KW-1185">Reference proteome</keyword>
<protein>
    <submittedName>
        <fullName evidence="1">Uncharacterized protein</fullName>
    </submittedName>
</protein>
<dbReference type="Proteomes" id="UP000281553">
    <property type="component" value="Unassembled WGS sequence"/>
</dbReference>
<dbReference type="OrthoDB" id="26687at2759"/>
<dbReference type="SUPFAM" id="SSF48366">
    <property type="entry name" value="Ras GEF"/>
    <property type="match status" value="1"/>
</dbReference>
<sequence length="329" mass="37011">MSVEYISKAKIAVMSITKSRQVDLAYNFERLCHKIGSLLERYCLNAGLFKEVLFSNVYPPDCLNYVRQRPAPTVEPTIKQFNQVYRLVITTILEPHVNSQSSSLFDNPALASTLPPTSASVPPMGTNFRHGESVPPLAIKTAVGDFIQLPSLNSQQQDSGLMQRTDRIAKWVSVTAADENRLGANLLIKFVHKLSGFSELYLAHLVISHKFTYSNILEMHAVAKWFERLVYPAHHQRLESLAQLLSLEDNQKNARELLDHLASESPDASIYDHSPQPTLLGRLHIQKRNRSGYSSEDLFAIARTNFGLKINKGSHPPIVTQREIQHSSD</sequence>